<dbReference type="RefSeq" id="XP_017997311.1">
    <property type="nucleotide sequence ID" value="XM_018139096.1"/>
</dbReference>
<dbReference type="EMBL" id="LFJN01000024">
    <property type="protein sequence ID" value="KPI37348.1"/>
    <property type="molecule type" value="Genomic_DNA"/>
</dbReference>
<feature type="transmembrane region" description="Helical" evidence="1">
    <location>
        <begin position="74"/>
        <end position="93"/>
    </location>
</feature>
<keyword evidence="3" id="KW-1185">Reference proteome</keyword>
<evidence type="ECO:0008006" key="4">
    <source>
        <dbReference type="Google" id="ProtNLM"/>
    </source>
</evidence>
<evidence type="ECO:0000256" key="1">
    <source>
        <dbReference type="SAM" id="Phobius"/>
    </source>
</evidence>
<proteinExistence type="predicted"/>
<keyword evidence="1" id="KW-1133">Transmembrane helix</keyword>
<organism evidence="2 3">
    <name type="scientific">Cyphellophora attinorum</name>
    <dbReference type="NCBI Taxonomy" id="1664694"/>
    <lineage>
        <taxon>Eukaryota</taxon>
        <taxon>Fungi</taxon>
        <taxon>Dikarya</taxon>
        <taxon>Ascomycota</taxon>
        <taxon>Pezizomycotina</taxon>
        <taxon>Eurotiomycetes</taxon>
        <taxon>Chaetothyriomycetidae</taxon>
        <taxon>Chaetothyriales</taxon>
        <taxon>Cyphellophoraceae</taxon>
        <taxon>Cyphellophora</taxon>
    </lineage>
</organism>
<protein>
    <recommendedName>
        <fullName evidence="4">Transmembrane protein</fullName>
    </recommendedName>
</protein>
<evidence type="ECO:0000313" key="2">
    <source>
        <dbReference type="EMBL" id="KPI37348.1"/>
    </source>
</evidence>
<sequence length="540" mass="59421">MVPIVPASKADIVAQAVDVIPTTIKRWRAPIVMSSALLFGVAIAVSQHFMNIYLDGKVVDEIALSQAWVSRFETALAFLFKTVLSICVGDAFVQHQWRHLHQRTFQQMGDIDCVTNALRKPSNMFEWRVWITAPLLTLIALISWFLPLTAVVSPGSLSLESRYTSNTTLLRVPQLSYSHTNYGNVSMNDDDDYLEIALHPILLRHAYGTAAAGRPQLPLPQYPNETYSLTFVGPALKCAPASTIQTGFYSWASWVAGTQMSTSQPESGFTSGPLMLDTTSEDAAGIFVVTAKNSSVELQTHSSVNDNVSLAAPNVTECRLYNATYVVDFLYESSRQTSNCSIIEWINPVATRLNECPGECANDIITYAAVMSAFGKLLVGNSKVNSDLNLVTWMTNYLITNIDWDRAETTQRGLEQLFQNLTVSLMSEADLLKDASQTEPIKAQVVSYPIVYSYDRRDLLLPYGLGLVSAVACCLVGLHAFHVNGLASFQNQFSTYLRAIREDVWQGVFEDNDHDGGADPLPKKLASAKVALGRDTGSTD</sequence>
<dbReference type="STRING" id="1664694.A0A0N0NJV9"/>
<dbReference type="OrthoDB" id="5322539at2759"/>
<dbReference type="GeneID" id="28730976"/>
<name>A0A0N0NJV9_9EURO</name>
<keyword evidence="1" id="KW-0472">Membrane</keyword>
<feature type="transmembrane region" description="Helical" evidence="1">
    <location>
        <begin position="31"/>
        <end position="54"/>
    </location>
</feature>
<dbReference type="VEuPathDB" id="FungiDB:AB675_10331"/>
<dbReference type="AlphaFoldDB" id="A0A0N0NJV9"/>
<dbReference type="PANTHER" id="PTHR35041:SF6">
    <property type="entry name" value="FORMYLMETHIONINE DEFORMYLASE-LIKE PROTEIN-RELATED"/>
    <property type="match status" value="1"/>
</dbReference>
<dbReference type="PANTHER" id="PTHR35041">
    <property type="entry name" value="MEDIATOR OF RNA POLYMERASE II TRANSCRIPTION SUBUNIT 1"/>
    <property type="match status" value="1"/>
</dbReference>
<dbReference type="Proteomes" id="UP000038010">
    <property type="component" value="Unassembled WGS sequence"/>
</dbReference>
<feature type="transmembrane region" description="Helical" evidence="1">
    <location>
        <begin position="129"/>
        <end position="152"/>
    </location>
</feature>
<keyword evidence="1" id="KW-0812">Transmembrane</keyword>
<reference evidence="2 3" key="1">
    <citation type="submission" date="2015-06" db="EMBL/GenBank/DDBJ databases">
        <title>Draft genome of the ant-associated black yeast Phialophora attae CBS 131958.</title>
        <authorList>
            <person name="Moreno L.F."/>
            <person name="Stielow B.J."/>
            <person name="de Hoog S."/>
            <person name="Vicente V.A."/>
            <person name="Weiss V.A."/>
            <person name="de Vries M."/>
            <person name="Cruz L.M."/>
            <person name="Souza E.M."/>
        </authorList>
    </citation>
    <scope>NUCLEOTIDE SEQUENCE [LARGE SCALE GENOMIC DNA]</scope>
    <source>
        <strain evidence="2 3">CBS 131958</strain>
    </source>
</reference>
<accession>A0A0N0NJV9</accession>
<evidence type="ECO:0000313" key="3">
    <source>
        <dbReference type="Proteomes" id="UP000038010"/>
    </source>
</evidence>
<comment type="caution">
    <text evidence="2">The sequence shown here is derived from an EMBL/GenBank/DDBJ whole genome shotgun (WGS) entry which is preliminary data.</text>
</comment>
<gene>
    <name evidence="2" type="ORF">AB675_10331</name>
</gene>